<dbReference type="OrthoDB" id="2991278at2"/>
<evidence type="ECO:0008006" key="3">
    <source>
        <dbReference type="Google" id="ProtNLM"/>
    </source>
</evidence>
<proteinExistence type="predicted"/>
<dbReference type="Pfam" id="PF13040">
    <property type="entry name" value="Fur_reg_FbpB"/>
    <property type="match status" value="1"/>
</dbReference>
<dbReference type="KEGG" id="jeo:JMA_18050"/>
<dbReference type="Proteomes" id="UP000031449">
    <property type="component" value="Chromosome"/>
</dbReference>
<dbReference type="STRING" id="1508404.JMA_18050"/>
<name>A0A0B5AR38_9BACL</name>
<dbReference type="InterPro" id="IPR025004">
    <property type="entry name" value="SenN/SenS"/>
</dbReference>
<keyword evidence="2" id="KW-1185">Reference proteome</keyword>
<accession>A0A0B5AR38</accession>
<reference evidence="1 2" key="1">
    <citation type="submission" date="2014-08" db="EMBL/GenBank/DDBJ databases">
        <title>Complete genome of a marine bacteria Jeotgalibacillus malaysiensis.</title>
        <authorList>
            <person name="Yaakop A.S."/>
            <person name="Chan K.-G."/>
            <person name="Goh K.M."/>
        </authorList>
    </citation>
    <scope>NUCLEOTIDE SEQUENCE [LARGE SCALE GENOMIC DNA]</scope>
    <source>
        <strain evidence="1 2">D5</strain>
    </source>
</reference>
<gene>
    <name evidence="1" type="ORF">JMA_18050</name>
</gene>
<dbReference type="EMBL" id="CP009416">
    <property type="protein sequence ID" value="AJD91122.1"/>
    <property type="molecule type" value="Genomic_DNA"/>
</dbReference>
<dbReference type="BioCyc" id="JESP1508404:G14D9-11060-MONOMER"/>
<dbReference type="AlphaFoldDB" id="A0A0B5AR38"/>
<sequence length="44" mass="5468">MRVKGKSFQELLAENRSDIKKDPVKMDRIEERLEKRWITWSEKY</sequence>
<dbReference type="HOGENOM" id="CLU_3217337_0_0_9"/>
<evidence type="ECO:0000313" key="2">
    <source>
        <dbReference type="Proteomes" id="UP000031449"/>
    </source>
</evidence>
<protein>
    <recommendedName>
        <fullName evidence="3">FbpB family small basic protein</fullName>
    </recommendedName>
</protein>
<organism evidence="1 2">
    <name type="scientific">Jeotgalibacillus malaysiensis</name>
    <dbReference type="NCBI Taxonomy" id="1508404"/>
    <lineage>
        <taxon>Bacteria</taxon>
        <taxon>Bacillati</taxon>
        <taxon>Bacillota</taxon>
        <taxon>Bacilli</taxon>
        <taxon>Bacillales</taxon>
        <taxon>Caryophanaceae</taxon>
        <taxon>Jeotgalibacillus</taxon>
    </lineage>
</organism>
<evidence type="ECO:0000313" key="1">
    <source>
        <dbReference type="EMBL" id="AJD91122.1"/>
    </source>
</evidence>